<feature type="compositionally biased region" description="Gly residues" evidence="1">
    <location>
        <begin position="450"/>
        <end position="460"/>
    </location>
</feature>
<comment type="caution">
    <text evidence="3">The sequence shown here is derived from an EMBL/GenBank/DDBJ whole genome shotgun (WGS) entry which is preliminary data.</text>
</comment>
<keyword evidence="2" id="KW-0812">Transmembrane</keyword>
<keyword evidence="2" id="KW-1133">Transmembrane helix</keyword>
<sequence>MNLTILALASTWLSNSPMLLLNERMSRSSIGLNKLILSNFFTNAIYSWNTNQNFSISESSFSNFMKSPLKFTSSEEIIKNQEFSSTLNTFTQDNIYIATCTFTNCQTNTRGGAICCTGRECELTLHESIFEKCTAVGDGGAIFVCKNIGNSGSSMTHTKVQLFDSLYCCYSHCYAQRNDNGNGYGSAMLVAASTLKLFFSSSSECPDGSLQSTGAQFDLASTDIESRYINATTGNSVYCAGIEYRDATSGYFQFQTVINQKGGFTTSFTSVAMDVEISFCNFINETVYNLGDSTPAVIHIRMQSIVIKNFVFAGITISSGRLVSLSGDTGSSGKTLTIENCLIDQNLDIGYLNGITYENKNNSFNAIIQTLDIPQLNLGNCAGVITAPPIVITEPFTASSAFSASKGFSASSAFSLSKAFTASKYFSTPKSDLDSDLETTEYDSISITNDGGGNIGGGDNAEGVSTTKSSMSTGAIAGIAVGAAVLPAIIILVTTLLLCRKKNNMVSEGANAMHEGGAELQTENPLYNKSPEDPFKEDFNDEPEQNGSFVL</sequence>
<dbReference type="EMBL" id="MLAK01000814">
    <property type="protein sequence ID" value="OHT03891.1"/>
    <property type="molecule type" value="Genomic_DNA"/>
</dbReference>
<evidence type="ECO:0000313" key="4">
    <source>
        <dbReference type="Proteomes" id="UP000179807"/>
    </source>
</evidence>
<accession>A0A1J4JY22</accession>
<dbReference type="VEuPathDB" id="TrichDB:TRFO_28799"/>
<dbReference type="RefSeq" id="XP_068357027.1">
    <property type="nucleotide sequence ID" value="XM_068506391.1"/>
</dbReference>
<gene>
    <name evidence="3" type="ORF">TRFO_28799</name>
</gene>
<feature type="region of interest" description="Disordered" evidence="1">
    <location>
        <begin position="448"/>
        <end position="467"/>
    </location>
</feature>
<proteinExistence type="predicted"/>
<evidence type="ECO:0000256" key="2">
    <source>
        <dbReference type="SAM" id="Phobius"/>
    </source>
</evidence>
<evidence type="ECO:0000313" key="3">
    <source>
        <dbReference type="EMBL" id="OHT03891.1"/>
    </source>
</evidence>
<reference evidence="3" key="1">
    <citation type="submission" date="2016-10" db="EMBL/GenBank/DDBJ databases">
        <authorList>
            <person name="Benchimol M."/>
            <person name="Almeida L.G."/>
            <person name="Vasconcelos A.T."/>
            <person name="Perreira-Neves A."/>
            <person name="Rosa I.A."/>
            <person name="Tasca T."/>
            <person name="Bogo M.R."/>
            <person name="de Souza W."/>
        </authorList>
    </citation>
    <scope>NUCLEOTIDE SEQUENCE [LARGE SCALE GENOMIC DNA]</scope>
    <source>
        <strain evidence="3">K</strain>
    </source>
</reference>
<dbReference type="AlphaFoldDB" id="A0A1J4JY22"/>
<name>A0A1J4JY22_9EUKA</name>
<feature type="transmembrane region" description="Helical" evidence="2">
    <location>
        <begin position="475"/>
        <end position="499"/>
    </location>
</feature>
<feature type="region of interest" description="Disordered" evidence="1">
    <location>
        <begin position="521"/>
        <end position="551"/>
    </location>
</feature>
<organism evidence="3 4">
    <name type="scientific">Tritrichomonas foetus</name>
    <dbReference type="NCBI Taxonomy" id="1144522"/>
    <lineage>
        <taxon>Eukaryota</taxon>
        <taxon>Metamonada</taxon>
        <taxon>Parabasalia</taxon>
        <taxon>Tritrichomonadida</taxon>
        <taxon>Tritrichomonadidae</taxon>
        <taxon>Tritrichomonas</taxon>
    </lineage>
</organism>
<keyword evidence="4" id="KW-1185">Reference proteome</keyword>
<keyword evidence="2" id="KW-0472">Membrane</keyword>
<evidence type="ECO:0000256" key="1">
    <source>
        <dbReference type="SAM" id="MobiDB-lite"/>
    </source>
</evidence>
<dbReference type="GeneID" id="94841095"/>
<dbReference type="Proteomes" id="UP000179807">
    <property type="component" value="Unassembled WGS sequence"/>
</dbReference>
<protein>
    <submittedName>
        <fullName evidence="3">Uncharacterized protein</fullName>
    </submittedName>
</protein>